<name>A0A7W7Y171_9GAMM</name>
<dbReference type="AlphaFoldDB" id="A0A7W7Y171"/>
<gene>
    <name evidence="2" type="ORF">HNQ58_002123</name>
</gene>
<accession>A0A7W7Y171</accession>
<sequence length="151" mass="16610">MTSSNASSPCRIEWRPSRWLLAALGSLGLLAAVSLHLSGLPDGLRWSAMLLCPAWAGILIVREWRRPRPVLYLPAGEGVCRLESGGRVVTLVRLDIERRGPLLRLSCRDAEGCSHRLLWWPDTLNANQRRALVLAVSGLSKRDSLLPLVAG</sequence>
<dbReference type="EMBL" id="JACHHX010000016">
    <property type="protein sequence ID" value="MBB5016212.1"/>
    <property type="molecule type" value="Genomic_DNA"/>
</dbReference>
<keyword evidence="3" id="KW-1185">Reference proteome</keyword>
<organism evidence="2 3">
    <name type="scientific">Rehaibacterium terrae</name>
    <dbReference type="NCBI Taxonomy" id="1341696"/>
    <lineage>
        <taxon>Bacteria</taxon>
        <taxon>Pseudomonadati</taxon>
        <taxon>Pseudomonadota</taxon>
        <taxon>Gammaproteobacteria</taxon>
        <taxon>Lysobacterales</taxon>
        <taxon>Lysobacteraceae</taxon>
        <taxon>Rehaibacterium</taxon>
    </lineage>
</organism>
<keyword evidence="1" id="KW-1133">Transmembrane helix</keyword>
<protein>
    <submittedName>
        <fullName evidence="2">Toxin CptA</fullName>
    </submittedName>
</protein>
<dbReference type="RefSeq" id="WP_183948881.1">
    <property type="nucleotide sequence ID" value="NZ_JACHHX010000016.1"/>
</dbReference>
<feature type="transmembrane region" description="Helical" evidence="1">
    <location>
        <begin position="43"/>
        <end position="61"/>
    </location>
</feature>
<keyword evidence="1" id="KW-0472">Membrane</keyword>
<comment type="caution">
    <text evidence="2">The sequence shown here is derived from an EMBL/GenBank/DDBJ whole genome shotgun (WGS) entry which is preliminary data.</text>
</comment>
<evidence type="ECO:0000256" key="1">
    <source>
        <dbReference type="SAM" id="Phobius"/>
    </source>
</evidence>
<dbReference type="Proteomes" id="UP000519004">
    <property type="component" value="Unassembled WGS sequence"/>
</dbReference>
<feature type="transmembrane region" description="Helical" evidence="1">
    <location>
        <begin position="20"/>
        <end position="37"/>
    </location>
</feature>
<proteinExistence type="predicted"/>
<reference evidence="2 3" key="1">
    <citation type="submission" date="2020-08" db="EMBL/GenBank/DDBJ databases">
        <title>Genomic Encyclopedia of Type Strains, Phase IV (KMG-IV): sequencing the most valuable type-strain genomes for metagenomic binning, comparative biology and taxonomic classification.</title>
        <authorList>
            <person name="Goeker M."/>
        </authorList>
    </citation>
    <scope>NUCLEOTIDE SEQUENCE [LARGE SCALE GENOMIC DNA]</scope>
    <source>
        <strain evidence="2 3">DSM 25897</strain>
    </source>
</reference>
<keyword evidence="1" id="KW-0812">Transmembrane</keyword>
<evidence type="ECO:0000313" key="3">
    <source>
        <dbReference type="Proteomes" id="UP000519004"/>
    </source>
</evidence>
<evidence type="ECO:0000313" key="2">
    <source>
        <dbReference type="EMBL" id="MBB5016212.1"/>
    </source>
</evidence>